<dbReference type="OrthoDB" id="2774467at2759"/>
<protein>
    <submittedName>
        <fullName evidence="1">Uncharacterized protein</fullName>
    </submittedName>
</protein>
<name>J4IBZ5_9APHY</name>
<evidence type="ECO:0000313" key="1">
    <source>
        <dbReference type="EMBL" id="CCM05521.1"/>
    </source>
</evidence>
<dbReference type="InParanoid" id="J4IBZ5"/>
<dbReference type="HOGENOM" id="CLU_1073765_0_0_1"/>
<organism evidence="1 2">
    <name type="scientific">Fibroporia radiculosa</name>
    <dbReference type="NCBI Taxonomy" id="599839"/>
    <lineage>
        <taxon>Eukaryota</taxon>
        <taxon>Fungi</taxon>
        <taxon>Dikarya</taxon>
        <taxon>Basidiomycota</taxon>
        <taxon>Agaricomycotina</taxon>
        <taxon>Agaricomycetes</taxon>
        <taxon>Polyporales</taxon>
        <taxon>Fibroporiaceae</taxon>
        <taxon>Fibroporia</taxon>
    </lineage>
</organism>
<sequence>MSARQHRYLIPNVQHSSLDPPGVRPQLTFQFKPTWLPLTRKDAPAASEYEPYVTLPRILIPLPGCPLRPPKMRYGWIANEDVLVELAREFDCIVMYNDSPYFLDDGDEEDLDDEERNIAVTREYDTSTPAQATLTARYNPDKFPHESEGRYVARLAGWDVLRTMKRAVELVGEEVPATHDTLVLSGTLFHKRVPTIVSVFTNYDLTSNRLPDADDLDKLARRLGVQGKPRWFLDSIHWRWHDNDQPY</sequence>
<dbReference type="EMBL" id="HE797195">
    <property type="protein sequence ID" value="CCM05521.1"/>
    <property type="molecule type" value="Genomic_DNA"/>
</dbReference>
<dbReference type="RefSeq" id="XP_012184804.1">
    <property type="nucleotide sequence ID" value="XM_012329414.1"/>
</dbReference>
<dbReference type="AlphaFoldDB" id="J4IBZ5"/>
<evidence type="ECO:0000313" key="2">
    <source>
        <dbReference type="Proteomes" id="UP000006352"/>
    </source>
</evidence>
<gene>
    <name evidence="1" type="ORF">FIBRA_07747</name>
</gene>
<keyword evidence="2" id="KW-1185">Reference proteome</keyword>
<dbReference type="Proteomes" id="UP000006352">
    <property type="component" value="Unassembled WGS sequence"/>
</dbReference>
<proteinExistence type="predicted"/>
<accession>J4IBZ5</accession>
<reference evidence="1 2" key="1">
    <citation type="journal article" date="2012" name="Appl. Environ. Microbiol.">
        <title>Short-read sequencing for genomic analysis of the brown rot fungus Fibroporia radiculosa.</title>
        <authorList>
            <person name="Tang J.D."/>
            <person name="Perkins A.D."/>
            <person name="Sonstegard T.S."/>
            <person name="Schroeder S.G."/>
            <person name="Burgess S.C."/>
            <person name="Diehl S.V."/>
        </authorList>
    </citation>
    <scope>NUCLEOTIDE SEQUENCE [LARGE SCALE GENOMIC DNA]</scope>
    <source>
        <strain evidence="1 2">TFFH 294</strain>
    </source>
</reference>
<dbReference type="GeneID" id="24100432"/>